<keyword evidence="3 4" id="KW-0949">S-adenosyl-L-methionine</keyword>
<dbReference type="InterPro" id="IPR030390">
    <property type="entry name" value="MeTrfase_TrmA_AS"/>
</dbReference>
<keyword evidence="2 4" id="KW-0808">Transferase</keyword>
<dbReference type="InterPro" id="IPR012340">
    <property type="entry name" value="NA-bd_OB-fold"/>
</dbReference>
<feature type="active site" description="Nucleophile" evidence="4">
    <location>
        <position position="428"/>
    </location>
</feature>
<dbReference type="STRING" id="563176.SAMN04488090_3033"/>
<dbReference type="PANTHER" id="PTHR11061">
    <property type="entry name" value="RNA M5U METHYLTRANSFERASE"/>
    <property type="match status" value="1"/>
</dbReference>
<proteinExistence type="inferred from homology"/>
<dbReference type="Pfam" id="PF05958">
    <property type="entry name" value="tRNA_U5-meth_tr"/>
    <property type="match status" value="1"/>
</dbReference>
<dbReference type="InterPro" id="IPR030391">
    <property type="entry name" value="MeTrfase_TrmA_CS"/>
</dbReference>
<evidence type="ECO:0000313" key="8">
    <source>
        <dbReference type="Proteomes" id="UP000198901"/>
    </source>
</evidence>
<dbReference type="EMBL" id="FNGS01000005">
    <property type="protein sequence ID" value="SDM26530.1"/>
    <property type="molecule type" value="Genomic_DNA"/>
</dbReference>
<reference evidence="7 8" key="1">
    <citation type="submission" date="2016-10" db="EMBL/GenBank/DDBJ databases">
        <authorList>
            <person name="de Groot N.N."/>
        </authorList>
    </citation>
    <scope>NUCLEOTIDE SEQUENCE [LARGE SCALE GENOMIC DNA]</scope>
    <source>
        <strain evidence="7 8">DSM 21668</strain>
    </source>
</reference>
<dbReference type="Gene3D" id="2.40.50.1070">
    <property type="match status" value="1"/>
</dbReference>
<feature type="binding site" evidence="4">
    <location>
        <position position="352"/>
    </location>
    <ligand>
        <name>S-adenosyl-L-methionine</name>
        <dbReference type="ChEBI" id="CHEBI:59789"/>
    </ligand>
</feature>
<organism evidence="7 8">
    <name type="scientific">Siphonobacter aquaeclarae</name>
    <dbReference type="NCBI Taxonomy" id="563176"/>
    <lineage>
        <taxon>Bacteria</taxon>
        <taxon>Pseudomonadati</taxon>
        <taxon>Bacteroidota</taxon>
        <taxon>Cytophagia</taxon>
        <taxon>Cytophagales</taxon>
        <taxon>Cytophagaceae</taxon>
        <taxon>Siphonobacter</taxon>
    </lineage>
</organism>
<keyword evidence="1 4" id="KW-0489">Methyltransferase</keyword>
<dbReference type="GO" id="GO:0070475">
    <property type="term" value="P:rRNA base methylation"/>
    <property type="evidence" value="ECO:0007669"/>
    <property type="project" value="TreeGrafter"/>
</dbReference>
<dbReference type="SUPFAM" id="SSF50249">
    <property type="entry name" value="Nucleic acid-binding proteins"/>
    <property type="match status" value="1"/>
</dbReference>
<evidence type="ECO:0000256" key="4">
    <source>
        <dbReference type="PROSITE-ProRule" id="PRU01024"/>
    </source>
</evidence>
<gene>
    <name evidence="7" type="ORF">SAMN04488090_3033</name>
</gene>
<evidence type="ECO:0000256" key="2">
    <source>
        <dbReference type="ARBA" id="ARBA00022679"/>
    </source>
</evidence>
<comment type="similarity">
    <text evidence="4">Belongs to the class I-like SAM-binding methyltransferase superfamily. RNA M5U methyltransferase family.</text>
</comment>
<dbReference type="InterPro" id="IPR002792">
    <property type="entry name" value="TRAM_dom"/>
</dbReference>
<name>A0A1G9RTX5_9BACT</name>
<dbReference type="NCBIfam" id="TIGR00479">
    <property type="entry name" value="rumA"/>
    <property type="match status" value="1"/>
</dbReference>
<evidence type="ECO:0000259" key="6">
    <source>
        <dbReference type="PROSITE" id="PS50926"/>
    </source>
</evidence>
<dbReference type="CDD" id="cd02440">
    <property type="entry name" value="AdoMet_MTases"/>
    <property type="match status" value="1"/>
</dbReference>
<dbReference type="Gene3D" id="2.40.50.140">
    <property type="entry name" value="Nucleic acid-binding proteins"/>
    <property type="match status" value="1"/>
</dbReference>
<dbReference type="AlphaFoldDB" id="A0A1G9RTX5"/>
<dbReference type="Gene3D" id="3.40.50.150">
    <property type="entry name" value="Vaccinia Virus protein VP39"/>
    <property type="match status" value="1"/>
</dbReference>
<accession>A0A1G9RTX5</accession>
<feature type="domain" description="TRAM" evidence="6">
    <location>
        <begin position="2"/>
        <end position="65"/>
    </location>
</feature>
<sequence length="471" mass="53106">MRKKQQKPPVILENLRVEDFAAEGKCLARHEGQVVFIEGEVAPGDVVDVRIFKTKSNFKEGRAVAVHSFSPLRQTPACQHFGTCGGCKWQHVQYETQLDFKTRQVTDSLERIGKVSHPGIRPIIGSSRQYEYRNKLEFTYSANRWYTDQEIASGDTLNRRAAGFHVPKRFDRILDIQHCHLQPEPSNAIRLAVKQFGESRGWSFYDFIQHGGFLRNVVIRTSSTGQVMVIVQFGESQPEEIQALMDYLQENFPAITSLHYVVNTKLNDTFQDQEIIHVGGTPFIEERMENLTFRVGPKSFYQTNSDQAYVLYQLAREYAQLTGTELVYDLYTGTGTIANFVAHQAARVVGIEYVEASVADARVNSEINGVENTSFFAGDMKKLLTASFFEIHGKPDVIITDPPRAGMDPDVVEAILGAAPQRIVYVSCNPATQARDVAALAALYDVKAVQPVDMFPHTHHVENVMWLEKRA</sequence>
<dbReference type="PROSITE" id="PS01231">
    <property type="entry name" value="TRMA_2"/>
    <property type="match status" value="1"/>
</dbReference>
<dbReference type="InterPro" id="IPR010280">
    <property type="entry name" value="U5_MeTrfase_fam"/>
</dbReference>
<evidence type="ECO:0000313" key="7">
    <source>
        <dbReference type="EMBL" id="SDM26530.1"/>
    </source>
</evidence>
<dbReference type="PROSITE" id="PS01230">
    <property type="entry name" value="TRMA_1"/>
    <property type="match status" value="1"/>
</dbReference>
<feature type="binding site" evidence="4">
    <location>
        <position position="401"/>
    </location>
    <ligand>
        <name>S-adenosyl-L-methionine</name>
        <dbReference type="ChEBI" id="CHEBI:59789"/>
    </ligand>
</feature>
<feature type="binding site" evidence="4">
    <location>
        <position position="331"/>
    </location>
    <ligand>
        <name>S-adenosyl-L-methionine</name>
        <dbReference type="ChEBI" id="CHEBI:59789"/>
    </ligand>
</feature>
<dbReference type="InterPro" id="IPR029063">
    <property type="entry name" value="SAM-dependent_MTases_sf"/>
</dbReference>
<dbReference type="RefSeq" id="WP_093203874.1">
    <property type="nucleotide sequence ID" value="NZ_FNGS01000005.1"/>
</dbReference>
<evidence type="ECO:0000256" key="5">
    <source>
        <dbReference type="PROSITE-ProRule" id="PRU10015"/>
    </source>
</evidence>
<dbReference type="PROSITE" id="PS51687">
    <property type="entry name" value="SAM_MT_RNA_M5U"/>
    <property type="match status" value="1"/>
</dbReference>
<dbReference type="Pfam" id="PF01938">
    <property type="entry name" value="TRAM"/>
    <property type="match status" value="1"/>
</dbReference>
<protein>
    <submittedName>
        <fullName evidence="7">23S rRNA m(5)U-1939 methyltransferase</fullName>
    </submittedName>
</protein>
<dbReference type="PROSITE" id="PS50926">
    <property type="entry name" value="TRAM"/>
    <property type="match status" value="1"/>
</dbReference>
<dbReference type="SUPFAM" id="SSF53335">
    <property type="entry name" value="S-adenosyl-L-methionine-dependent methyltransferases"/>
    <property type="match status" value="1"/>
</dbReference>
<dbReference type="GO" id="GO:0070041">
    <property type="term" value="F:rRNA (uridine-C5-)-methyltransferase activity"/>
    <property type="evidence" value="ECO:0007669"/>
    <property type="project" value="TreeGrafter"/>
</dbReference>
<evidence type="ECO:0000256" key="1">
    <source>
        <dbReference type="ARBA" id="ARBA00022603"/>
    </source>
</evidence>
<dbReference type="Proteomes" id="UP000198901">
    <property type="component" value="Unassembled WGS sequence"/>
</dbReference>
<dbReference type="FunFam" id="3.40.50.150:FF:000009">
    <property type="entry name" value="23S rRNA (Uracil(1939)-C(5))-methyltransferase RlmD"/>
    <property type="match status" value="1"/>
</dbReference>
<evidence type="ECO:0000256" key="3">
    <source>
        <dbReference type="ARBA" id="ARBA00022691"/>
    </source>
</evidence>
<feature type="binding site" evidence="4">
    <location>
        <position position="302"/>
    </location>
    <ligand>
        <name>S-adenosyl-L-methionine</name>
        <dbReference type="ChEBI" id="CHEBI:59789"/>
    </ligand>
</feature>
<dbReference type="OrthoDB" id="9804590at2"/>
<dbReference type="PANTHER" id="PTHR11061:SF30">
    <property type="entry name" value="TRNA (URACIL(54)-C(5))-METHYLTRANSFERASE"/>
    <property type="match status" value="1"/>
</dbReference>
<feature type="active site" evidence="5">
    <location>
        <position position="428"/>
    </location>
</feature>
<keyword evidence="8" id="KW-1185">Reference proteome</keyword>